<evidence type="ECO:0000313" key="2">
    <source>
        <dbReference type="Proteomes" id="UP000824782"/>
    </source>
</evidence>
<dbReference type="AlphaFoldDB" id="A0AAV7CJW7"/>
<dbReference type="Proteomes" id="UP000824782">
    <property type="component" value="Unassembled WGS sequence"/>
</dbReference>
<protein>
    <recommendedName>
        <fullName evidence="3">Secreted protein</fullName>
    </recommendedName>
</protein>
<proteinExistence type="predicted"/>
<reference evidence="1" key="1">
    <citation type="thesis" date="2020" institute="ProQuest LLC" country="789 East Eisenhower Parkway, Ann Arbor, MI, USA">
        <title>Comparative Genomics and Chromosome Evolution.</title>
        <authorList>
            <person name="Mudd A.B."/>
        </authorList>
    </citation>
    <scope>NUCLEOTIDE SEQUENCE</scope>
    <source>
        <strain evidence="1">237g6f4</strain>
        <tissue evidence="1">Blood</tissue>
    </source>
</reference>
<organism evidence="1 2">
    <name type="scientific">Engystomops pustulosus</name>
    <name type="common">Tungara frog</name>
    <name type="synonym">Physalaemus pustulosus</name>
    <dbReference type="NCBI Taxonomy" id="76066"/>
    <lineage>
        <taxon>Eukaryota</taxon>
        <taxon>Metazoa</taxon>
        <taxon>Chordata</taxon>
        <taxon>Craniata</taxon>
        <taxon>Vertebrata</taxon>
        <taxon>Euteleostomi</taxon>
        <taxon>Amphibia</taxon>
        <taxon>Batrachia</taxon>
        <taxon>Anura</taxon>
        <taxon>Neobatrachia</taxon>
        <taxon>Hyloidea</taxon>
        <taxon>Leptodactylidae</taxon>
        <taxon>Leiuperinae</taxon>
        <taxon>Engystomops</taxon>
    </lineage>
</organism>
<name>A0AAV7CJW7_ENGPU</name>
<accession>A0AAV7CJW7</accession>
<comment type="caution">
    <text evidence="1">The sequence shown here is derived from an EMBL/GenBank/DDBJ whole genome shotgun (WGS) entry which is preliminary data.</text>
</comment>
<keyword evidence="2" id="KW-1185">Reference proteome</keyword>
<gene>
    <name evidence="1" type="ORF">GDO81_004984</name>
</gene>
<evidence type="ECO:0008006" key="3">
    <source>
        <dbReference type="Google" id="ProtNLM"/>
    </source>
</evidence>
<sequence>MAGNAALYRVSLLLCCGGSCPGLCRRFPGSPLFLTHYFLRLAAILFRAVRWRHFRRQGGGGACYRGY</sequence>
<dbReference type="EMBL" id="WNYA01000002">
    <property type="protein sequence ID" value="KAG8585339.1"/>
    <property type="molecule type" value="Genomic_DNA"/>
</dbReference>
<evidence type="ECO:0000313" key="1">
    <source>
        <dbReference type="EMBL" id="KAG8585339.1"/>
    </source>
</evidence>